<organism evidence="2 3">
    <name type="scientific">Paradesertivirga mongoliensis</name>
    <dbReference type="NCBI Taxonomy" id="2100740"/>
    <lineage>
        <taxon>Bacteria</taxon>
        <taxon>Pseudomonadati</taxon>
        <taxon>Bacteroidota</taxon>
        <taxon>Sphingobacteriia</taxon>
        <taxon>Sphingobacteriales</taxon>
        <taxon>Sphingobacteriaceae</taxon>
        <taxon>Paradesertivirga</taxon>
    </lineage>
</organism>
<gene>
    <name evidence="2" type="ORF">ACFSJU_12290</name>
</gene>
<dbReference type="RefSeq" id="WP_255901293.1">
    <property type="nucleotide sequence ID" value="NZ_JAFMZO010000002.1"/>
</dbReference>
<reference evidence="3" key="1">
    <citation type="journal article" date="2019" name="Int. J. Syst. Evol. Microbiol.">
        <title>The Global Catalogue of Microorganisms (GCM) 10K type strain sequencing project: providing services to taxonomists for standard genome sequencing and annotation.</title>
        <authorList>
            <consortium name="The Broad Institute Genomics Platform"/>
            <consortium name="The Broad Institute Genome Sequencing Center for Infectious Disease"/>
            <person name="Wu L."/>
            <person name="Ma J."/>
        </authorList>
    </citation>
    <scope>NUCLEOTIDE SEQUENCE [LARGE SCALE GENOMIC DNA]</scope>
    <source>
        <strain evidence="3">KCTC 42217</strain>
    </source>
</reference>
<evidence type="ECO:0000256" key="1">
    <source>
        <dbReference type="SAM" id="SignalP"/>
    </source>
</evidence>
<evidence type="ECO:0000313" key="3">
    <source>
        <dbReference type="Proteomes" id="UP001597387"/>
    </source>
</evidence>
<keyword evidence="3" id="KW-1185">Reference proteome</keyword>
<sequence>MKTSLSFFIINALFCSVFNHVQAQSSAAADVSATISTPIAIEKISGNDLNFGNIASGKSAGLVILNTNGVRVSEGGATLPASTGAVSVAEFLVTGEPLYSFSITLPSNPITIVNSVNPAETMIVDRFISSPEATGTLPGGKQVLKIGARLQINPGQAPGVYISALPFNVTVNYN</sequence>
<protein>
    <submittedName>
        <fullName evidence="2">DUF4402 domain-containing protein</fullName>
    </submittedName>
</protein>
<name>A0ABW4ZMW1_9SPHI</name>
<dbReference type="EMBL" id="JBHUHZ010000002">
    <property type="protein sequence ID" value="MFD2163176.1"/>
    <property type="molecule type" value="Genomic_DNA"/>
</dbReference>
<dbReference type="InterPro" id="IPR025514">
    <property type="entry name" value="DUF4402"/>
</dbReference>
<accession>A0ABW4ZMW1</accession>
<evidence type="ECO:0000313" key="2">
    <source>
        <dbReference type="EMBL" id="MFD2163176.1"/>
    </source>
</evidence>
<feature type="chain" id="PRO_5046204692" evidence="1">
    <location>
        <begin position="24"/>
        <end position="174"/>
    </location>
</feature>
<keyword evidence="1" id="KW-0732">Signal</keyword>
<dbReference type="Proteomes" id="UP001597387">
    <property type="component" value="Unassembled WGS sequence"/>
</dbReference>
<proteinExistence type="predicted"/>
<dbReference type="Pfam" id="PF14352">
    <property type="entry name" value="DUF4402"/>
    <property type="match status" value="1"/>
</dbReference>
<feature type="signal peptide" evidence="1">
    <location>
        <begin position="1"/>
        <end position="23"/>
    </location>
</feature>
<comment type="caution">
    <text evidence="2">The sequence shown here is derived from an EMBL/GenBank/DDBJ whole genome shotgun (WGS) entry which is preliminary data.</text>
</comment>